<evidence type="ECO:0000313" key="7">
    <source>
        <dbReference type="Proteomes" id="UP000014115"/>
    </source>
</evidence>
<proteinExistence type="predicted"/>
<organism evidence="6 7">
    <name type="scientific">Idiomarina xiamenensis 10-D-4</name>
    <dbReference type="NCBI Taxonomy" id="740709"/>
    <lineage>
        <taxon>Bacteria</taxon>
        <taxon>Pseudomonadati</taxon>
        <taxon>Pseudomonadota</taxon>
        <taxon>Gammaproteobacteria</taxon>
        <taxon>Alteromonadales</taxon>
        <taxon>Idiomarinaceae</taxon>
        <taxon>Idiomarina</taxon>
    </lineage>
</organism>
<dbReference type="PATRIC" id="fig|740709.3.peg.1034"/>
<evidence type="ECO:0000259" key="5">
    <source>
        <dbReference type="PROSITE" id="PS01124"/>
    </source>
</evidence>
<sequence>MVSAPPTHFSQQHQRLIELLLSPLFGLIATFPEPLSELPTSSRSERLVQRTCQYLLAHIEQRLTLKRISAHMHTNRNRLAQAFRQQLNMGVNAWLRQQRLHKAYRLLSEGTLSVQAIAERVGYPSQGNFSTAFKRQFKQTPQQVRRQPGTTSGVLPTG</sequence>
<accession>K2KPN3</accession>
<dbReference type="PANTHER" id="PTHR43280">
    <property type="entry name" value="ARAC-FAMILY TRANSCRIPTIONAL REGULATOR"/>
    <property type="match status" value="1"/>
</dbReference>
<dbReference type="eggNOG" id="COG2207">
    <property type="taxonomic scope" value="Bacteria"/>
</dbReference>
<feature type="domain" description="HTH araC/xylS-type" evidence="5">
    <location>
        <begin position="49"/>
        <end position="147"/>
    </location>
</feature>
<dbReference type="Pfam" id="PF12833">
    <property type="entry name" value="HTH_18"/>
    <property type="match status" value="1"/>
</dbReference>
<dbReference type="PANTHER" id="PTHR43280:SF10">
    <property type="entry name" value="REGULATORY PROTEIN POCR"/>
    <property type="match status" value="1"/>
</dbReference>
<dbReference type="PRINTS" id="PR00032">
    <property type="entry name" value="HTHARAC"/>
</dbReference>
<evidence type="ECO:0000256" key="1">
    <source>
        <dbReference type="ARBA" id="ARBA00023015"/>
    </source>
</evidence>
<dbReference type="AlphaFoldDB" id="K2KPN3"/>
<keyword evidence="3" id="KW-0804">Transcription</keyword>
<evidence type="ECO:0000313" key="6">
    <source>
        <dbReference type="EMBL" id="EKE84414.1"/>
    </source>
</evidence>
<dbReference type="Proteomes" id="UP000014115">
    <property type="component" value="Unassembled WGS sequence"/>
</dbReference>
<dbReference type="Gene3D" id="1.10.10.60">
    <property type="entry name" value="Homeodomain-like"/>
    <property type="match status" value="1"/>
</dbReference>
<evidence type="ECO:0000256" key="2">
    <source>
        <dbReference type="ARBA" id="ARBA00023125"/>
    </source>
</evidence>
<dbReference type="SMART" id="SM00342">
    <property type="entry name" value="HTH_ARAC"/>
    <property type="match status" value="1"/>
</dbReference>
<keyword evidence="1" id="KW-0805">Transcription regulation</keyword>
<evidence type="ECO:0000256" key="3">
    <source>
        <dbReference type="ARBA" id="ARBA00023163"/>
    </source>
</evidence>
<comment type="caution">
    <text evidence="6">The sequence shown here is derived from an EMBL/GenBank/DDBJ whole genome shotgun (WGS) entry which is preliminary data.</text>
</comment>
<gene>
    <name evidence="6" type="ORF">A10D4_05082</name>
</gene>
<dbReference type="STRING" id="740709.A10D4_05082"/>
<protein>
    <submittedName>
        <fullName evidence="6">AraC family transcriptional regulator</fullName>
    </submittedName>
</protein>
<keyword evidence="7" id="KW-1185">Reference proteome</keyword>
<keyword evidence="2" id="KW-0238">DNA-binding</keyword>
<reference evidence="6 7" key="1">
    <citation type="journal article" date="2012" name="J. Bacteriol.">
        <title>Genome Sequence of Idiomarina xiamenensis Type Strain 10-D-4.</title>
        <authorList>
            <person name="Lai Q."/>
            <person name="Wang L."/>
            <person name="Wang W."/>
            <person name="Shao Z."/>
        </authorList>
    </citation>
    <scope>NUCLEOTIDE SEQUENCE [LARGE SCALE GENOMIC DNA]</scope>
    <source>
        <strain evidence="6 7">10-D-4</strain>
    </source>
</reference>
<name>K2KPN3_9GAMM</name>
<dbReference type="InterPro" id="IPR009057">
    <property type="entry name" value="Homeodomain-like_sf"/>
</dbReference>
<evidence type="ECO:0000256" key="4">
    <source>
        <dbReference type="SAM" id="MobiDB-lite"/>
    </source>
</evidence>
<dbReference type="InterPro" id="IPR020449">
    <property type="entry name" value="Tscrpt_reg_AraC-type_HTH"/>
</dbReference>
<dbReference type="InterPro" id="IPR018060">
    <property type="entry name" value="HTH_AraC"/>
</dbReference>
<dbReference type="PROSITE" id="PS01124">
    <property type="entry name" value="HTH_ARAC_FAMILY_2"/>
    <property type="match status" value="1"/>
</dbReference>
<feature type="region of interest" description="Disordered" evidence="4">
    <location>
        <begin position="137"/>
        <end position="158"/>
    </location>
</feature>
<dbReference type="GO" id="GO:0043565">
    <property type="term" value="F:sequence-specific DNA binding"/>
    <property type="evidence" value="ECO:0007669"/>
    <property type="project" value="InterPro"/>
</dbReference>
<dbReference type="SUPFAM" id="SSF46689">
    <property type="entry name" value="Homeodomain-like"/>
    <property type="match status" value="2"/>
</dbReference>
<dbReference type="GO" id="GO:0003700">
    <property type="term" value="F:DNA-binding transcription factor activity"/>
    <property type="evidence" value="ECO:0007669"/>
    <property type="project" value="InterPro"/>
</dbReference>
<dbReference type="EMBL" id="AMRG01000005">
    <property type="protein sequence ID" value="EKE84414.1"/>
    <property type="molecule type" value="Genomic_DNA"/>
</dbReference>